<dbReference type="Pfam" id="PF01326">
    <property type="entry name" value="PPDK_N"/>
    <property type="match status" value="1"/>
</dbReference>
<keyword evidence="3" id="KW-0670">Pyruvate</keyword>
<dbReference type="Gene3D" id="3.30.470.20">
    <property type="entry name" value="ATP-grasp fold, B domain"/>
    <property type="match status" value="1"/>
</dbReference>
<evidence type="ECO:0000313" key="4">
    <source>
        <dbReference type="Proteomes" id="UP000253790"/>
    </source>
</evidence>
<organism evidence="3 4">
    <name type="scientific">Ornithinimicrobium avium</name>
    <dbReference type="NCBI Taxonomy" id="2283195"/>
    <lineage>
        <taxon>Bacteria</taxon>
        <taxon>Bacillati</taxon>
        <taxon>Actinomycetota</taxon>
        <taxon>Actinomycetes</taxon>
        <taxon>Micrococcales</taxon>
        <taxon>Ornithinimicrobiaceae</taxon>
        <taxon>Ornithinimicrobium</taxon>
    </lineage>
</organism>
<dbReference type="GO" id="GO:0005524">
    <property type="term" value="F:ATP binding"/>
    <property type="evidence" value="ECO:0007669"/>
    <property type="project" value="InterPro"/>
</dbReference>
<keyword evidence="4" id="KW-1185">Reference proteome</keyword>
<dbReference type="Pfam" id="PF00391">
    <property type="entry name" value="PEP-utilizers"/>
    <property type="match status" value="1"/>
</dbReference>
<dbReference type="InterPro" id="IPR036637">
    <property type="entry name" value="Phosphohistidine_dom_sf"/>
</dbReference>
<dbReference type="Proteomes" id="UP000253790">
    <property type="component" value="Chromosome"/>
</dbReference>
<dbReference type="RefSeq" id="WP_114929806.1">
    <property type="nucleotide sequence ID" value="NZ_CP031229.1"/>
</dbReference>
<accession>A0A345NQY0</accession>
<dbReference type="InterPro" id="IPR002192">
    <property type="entry name" value="PPDK_AMP/ATP-bd"/>
</dbReference>
<feature type="domain" description="PEP-utilising enzyme mobile" evidence="1">
    <location>
        <begin position="700"/>
        <end position="770"/>
    </location>
</feature>
<dbReference type="PANTHER" id="PTHR43615:SF1">
    <property type="entry name" value="PPDK_N DOMAIN-CONTAINING PROTEIN"/>
    <property type="match status" value="1"/>
</dbReference>
<evidence type="ECO:0000259" key="2">
    <source>
        <dbReference type="Pfam" id="PF01326"/>
    </source>
</evidence>
<sequence length="776" mass="81711">MEHCIPLGRLSRADRAVAGGKGANLGELVGAGYAVPPGFVVTTGAYRAAEGAAWRTVPPEVAAAVREAYAALGSPPVAVRSSATAEDLPGAAFAGQQDTYLNVRGAEAVVEAVRDCWASLRAERAVAYRQRLGIGEEGVAMAVVVQEMARPDRAGVLFTADPVTGELDRVVVDSFPGLGEAVVGGHVTPDHAVVDPDGVVVERRAGERAGQELPDGVLAELARVGRSVADHFGVPQDVEWVVEEGRVVLTQARPMTALPPPPVHLDAVRRTYGPVLLELLPRRPLPLELTAWTDEMIERHLARMLGGVGGVRLDLRQVLPRVDGVLQAVVPPVPRPTLRTPLRLARSAVRAVRHRADGWRDDPLTDRLRSRTDVLDRLDLGSASWAQLQAVQPEAARVLAEQGDLRARYLPAAARSLLLLALALLLRGRPVGIGELLVGADTETMRANAALDGLAVVVRDDPALRELFGTLTGEELAAAVAARPEAGRLRGRLEEFLSRYGHREGSTILLLSDPPWVDAPASVLGLVQALAAEPVDPADDRPARPRPAPARVIPASLAPLVAAAVDGVAMREDTHFELTRAMPALRRTFLEMGRRLAGAGRVDRADDIWWLVRDELAGLPDPAATTGRGAPPYPDLRVVVERRRAAAAVLAGSPLISPASLYPARPDDPDALVQGVPGGGGRATGPVRVVPGPAAFGTLRPGEVLVCSATSPPWTPLFARAAAVVVDHGGPASHAAIVAREYGVPVVLATGTATTTLRTGQVVTVDGHRGVVVPAT</sequence>
<gene>
    <name evidence="3" type="ORF">DV701_16150</name>
</gene>
<dbReference type="SUPFAM" id="SSF56059">
    <property type="entry name" value="Glutathione synthetase ATP-binding domain-like"/>
    <property type="match status" value="1"/>
</dbReference>
<dbReference type="KEGG" id="orn:DV701_16150"/>
<dbReference type="InterPro" id="IPR008279">
    <property type="entry name" value="PEP-util_enz_mobile_dom"/>
</dbReference>
<evidence type="ECO:0000259" key="1">
    <source>
        <dbReference type="Pfam" id="PF00391"/>
    </source>
</evidence>
<dbReference type="GO" id="GO:0016301">
    <property type="term" value="F:kinase activity"/>
    <property type="evidence" value="ECO:0007669"/>
    <property type="project" value="InterPro"/>
</dbReference>
<dbReference type="OrthoDB" id="9765468at2"/>
<name>A0A345NQY0_9MICO</name>
<dbReference type="InterPro" id="IPR051549">
    <property type="entry name" value="PEP_Utilizing_Enz"/>
</dbReference>
<dbReference type="PANTHER" id="PTHR43615">
    <property type="entry name" value="PHOSPHOENOLPYRUVATE SYNTHASE-RELATED"/>
    <property type="match status" value="1"/>
</dbReference>
<dbReference type="EMBL" id="CP031229">
    <property type="protein sequence ID" value="AXH97438.1"/>
    <property type="molecule type" value="Genomic_DNA"/>
</dbReference>
<dbReference type="InterPro" id="IPR013815">
    <property type="entry name" value="ATP_grasp_subdomain_1"/>
</dbReference>
<protein>
    <submittedName>
        <fullName evidence="3">Phosphoenolpyruvate synthase</fullName>
    </submittedName>
</protein>
<dbReference type="Gene3D" id="3.50.30.10">
    <property type="entry name" value="Phosphohistidine domain"/>
    <property type="match status" value="1"/>
</dbReference>
<feature type="domain" description="Pyruvate phosphate dikinase AMP/ATP-binding" evidence="2">
    <location>
        <begin position="56"/>
        <end position="258"/>
    </location>
</feature>
<reference evidence="3 4" key="1">
    <citation type="submission" date="2018-07" db="EMBL/GenBank/DDBJ databases">
        <title>Complete genome sequencing of Ornithinimicrobium sp. AMA3305.</title>
        <authorList>
            <person name="Bae J.-W."/>
        </authorList>
    </citation>
    <scope>NUCLEOTIDE SEQUENCE [LARGE SCALE GENOMIC DNA]</scope>
    <source>
        <strain evidence="3 4">AMA3305</strain>
    </source>
</reference>
<dbReference type="Gene3D" id="3.30.1490.20">
    <property type="entry name" value="ATP-grasp fold, A domain"/>
    <property type="match status" value="2"/>
</dbReference>
<dbReference type="SUPFAM" id="SSF52009">
    <property type="entry name" value="Phosphohistidine domain"/>
    <property type="match status" value="1"/>
</dbReference>
<evidence type="ECO:0000313" key="3">
    <source>
        <dbReference type="EMBL" id="AXH97438.1"/>
    </source>
</evidence>
<proteinExistence type="predicted"/>
<dbReference type="AlphaFoldDB" id="A0A345NQY0"/>